<dbReference type="InterPro" id="IPR029069">
    <property type="entry name" value="HotDog_dom_sf"/>
</dbReference>
<reference evidence="2" key="1">
    <citation type="journal article" date="2019" name="Int. J. Syst. Evol. Microbiol.">
        <title>The Global Catalogue of Microorganisms (GCM) 10K type strain sequencing project: providing services to taxonomists for standard genome sequencing and annotation.</title>
        <authorList>
            <consortium name="The Broad Institute Genomics Platform"/>
            <consortium name="The Broad Institute Genome Sequencing Center for Infectious Disease"/>
            <person name="Wu L."/>
            <person name="Ma J."/>
        </authorList>
    </citation>
    <scope>NUCLEOTIDE SEQUENCE [LARGE SCALE GENOMIC DNA]</scope>
    <source>
        <strain evidence="2">CCUG 39402</strain>
    </source>
</reference>
<dbReference type="CDD" id="cd00586">
    <property type="entry name" value="4HBT"/>
    <property type="match status" value="1"/>
</dbReference>
<gene>
    <name evidence="1" type="ORF">ACFQND_25080</name>
</gene>
<dbReference type="Proteomes" id="UP001596270">
    <property type="component" value="Unassembled WGS sequence"/>
</dbReference>
<dbReference type="GO" id="GO:0016787">
    <property type="term" value="F:hydrolase activity"/>
    <property type="evidence" value="ECO:0007669"/>
    <property type="project" value="UniProtKB-KW"/>
</dbReference>
<keyword evidence="2" id="KW-1185">Reference proteome</keyword>
<dbReference type="Gene3D" id="3.10.129.10">
    <property type="entry name" value="Hotdog Thioesterase"/>
    <property type="match status" value="1"/>
</dbReference>
<sequence>MSKSYEAVTSARPLVVTKRVRWADCDPAGVVYTGKFNEYMLIAVNYFFDELGGGNYFQWLKDLNVDTPCKGLDMEFHGALWPEDEFDMQCTVSAIREHSYDIHIEAKQKDGRRIFTGRFSPICISREVRRRAPIPQQMLDALQKFKP</sequence>
<dbReference type="SUPFAM" id="SSF54637">
    <property type="entry name" value="Thioesterase/thiol ester dehydrase-isomerase"/>
    <property type="match status" value="1"/>
</dbReference>
<dbReference type="EC" id="3.1.2.-" evidence="1"/>
<accession>A0ABW1U645</accession>
<evidence type="ECO:0000313" key="1">
    <source>
        <dbReference type="EMBL" id="MFC6284512.1"/>
    </source>
</evidence>
<keyword evidence="1" id="KW-0378">Hydrolase</keyword>
<evidence type="ECO:0000313" key="2">
    <source>
        <dbReference type="Proteomes" id="UP001596270"/>
    </source>
</evidence>
<name>A0ABW1U645_9BURK</name>
<dbReference type="Pfam" id="PF13279">
    <property type="entry name" value="4HBT_2"/>
    <property type="match status" value="1"/>
</dbReference>
<dbReference type="EMBL" id="JBHSRS010000084">
    <property type="protein sequence ID" value="MFC6284512.1"/>
    <property type="molecule type" value="Genomic_DNA"/>
</dbReference>
<dbReference type="RefSeq" id="WP_371438769.1">
    <property type="nucleotide sequence ID" value="NZ_JBHSRS010000084.1"/>
</dbReference>
<organism evidence="1 2">
    <name type="scientific">Polaromonas aquatica</name>
    <dbReference type="NCBI Taxonomy" id="332657"/>
    <lineage>
        <taxon>Bacteria</taxon>
        <taxon>Pseudomonadati</taxon>
        <taxon>Pseudomonadota</taxon>
        <taxon>Betaproteobacteria</taxon>
        <taxon>Burkholderiales</taxon>
        <taxon>Comamonadaceae</taxon>
        <taxon>Polaromonas</taxon>
    </lineage>
</organism>
<comment type="caution">
    <text evidence="1">The sequence shown here is derived from an EMBL/GenBank/DDBJ whole genome shotgun (WGS) entry which is preliminary data.</text>
</comment>
<protein>
    <submittedName>
        <fullName evidence="1">Acyl-CoA thioesterase</fullName>
        <ecNumber evidence="1">3.1.2.-</ecNumber>
    </submittedName>
</protein>
<proteinExistence type="predicted"/>